<name>A0ABD5XQT6_9EURY</name>
<dbReference type="GeneID" id="81123288"/>
<dbReference type="Proteomes" id="UP001596368">
    <property type="component" value="Unassembled WGS sequence"/>
</dbReference>
<feature type="region of interest" description="Disordered" evidence="1">
    <location>
        <begin position="48"/>
        <end position="67"/>
    </location>
</feature>
<reference evidence="2 3" key="1">
    <citation type="journal article" date="2019" name="Int. J. Syst. Evol. Microbiol.">
        <title>The Global Catalogue of Microorganisms (GCM) 10K type strain sequencing project: providing services to taxonomists for standard genome sequencing and annotation.</title>
        <authorList>
            <consortium name="The Broad Institute Genomics Platform"/>
            <consortium name="The Broad Institute Genome Sequencing Center for Infectious Disease"/>
            <person name="Wu L."/>
            <person name="Ma J."/>
        </authorList>
    </citation>
    <scope>NUCLEOTIDE SEQUENCE [LARGE SCALE GENOMIC DNA]</scope>
    <source>
        <strain evidence="2 3">DT92</strain>
    </source>
</reference>
<gene>
    <name evidence="2" type="ORF">ACFQRB_00450</name>
</gene>
<accession>A0ABD5XQT6</accession>
<proteinExistence type="predicted"/>
<protein>
    <recommendedName>
        <fullName evidence="4">Lipoprotein</fullName>
    </recommendedName>
</protein>
<dbReference type="RefSeq" id="WP_284013179.1">
    <property type="nucleotide sequence ID" value="NZ_CP126156.1"/>
</dbReference>
<evidence type="ECO:0008006" key="4">
    <source>
        <dbReference type="Google" id="ProtNLM"/>
    </source>
</evidence>
<dbReference type="EMBL" id="JBHSZG010000001">
    <property type="protein sequence ID" value="MFC7135497.1"/>
    <property type="molecule type" value="Genomic_DNA"/>
</dbReference>
<evidence type="ECO:0000256" key="1">
    <source>
        <dbReference type="SAM" id="MobiDB-lite"/>
    </source>
</evidence>
<organism evidence="2 3">
    <name type="scientific">Halobaculum litoreum</name>
    <dbReference type="NCBI Taxonomy" id="3031998"/>
    <lineage>
        <taxon>Archaea</taxon>
        <taxon>Methanobacteriati</taxon>
        <taxon>Methanobacteriota</taxon>
        <taxon>Stenosarchaea group</taxon>
        <taxon>Halobacteria</taxon>
        <taxon>Halobacteriales</taxon>
        <taxon>Haloferacaceae</taxon>
        <taxon>Halobaculum</taxon>
    </lineage>
</organism>
<feature type="compositionally biased region" description="Low complexity" evidence="1">
    <location>
        <begin position="48"/>
        <end position="66"/>
    </location>
</feature>
<keyword evidence="3" id="KW-1185">Reference proteome</keyword>
<comment type="caution">
    <text evidence="2">The sequence shown here is derived from an EMBL/GenBank/DDBJ whole genome shotgun (WGS) entry which is preliminary data.</text>
</comment>
<evidence type="ECO:0000313" key="2">
    <source>
        <dbReference type="EMBL" id="MFC7135497.1"/>
    </source>
</evidence>
<evidence type="ECO:0000313" key="3">
    <source>
        <dbReference type="Proteomes" id="UP001596368"/>
    </source>
</evidence>
<dbReference type="AlphaFoldDB" id="A0ABD5XQT6"/>
<sequence>MTRSAADGRGPPRAAALALACLLVCAGCAGFGGAGDAGARTVNPALAETPTATPTRPTPTGGFPAGVSRDGVDVEALIDGHRAALTNGSGSWTVSLTRTVEGPEGVVERSAARVAVAGDRSLYTFERVRGDNRLASAHWSNASVSASRRVAGAAR</sequence>